<reference evidence="4" key="1">
    <citation type="submission" date="2017-01" db="EMBL/GenBank/DDBJ databases">
        <title>High-throughput sequencing uncovers low homogeneity in the biogeography of single-stranded DNA viruses.</title>
        <authorList>
            <person name="Pearson V.M."/>
            <person name="Rokyta D.R."/>
        </authorList>
    </citation>
    <scope>NUCLEOTIDE SEQUENCE</scope>
</reference>
<gene>
    <name evidence="4" type="primary">Cap</name>
</gene>
<dbReference type="EMBL" id="KY487876">
    <property type="protein sequence ID" value="AUM61820.1"/>
    <property type="molecule type" value="Genomic_DNA"/>
</dbReference>
<dbReference type="InterPro" id="IPR037164">
    <property type="entry name" value="Satellite_virus_coat_sf"/>
</dbReference>
<evidence type="ECO:0000256" key="1">
    <source>
        <dbReference type="ARBA" id="ARBA00004328"/>
    </source>
</evidence>
<dbReference type="Gene3D" id="2.60.120.20">
    <property type="match status" value="1"/>
</dbReference>
<accession>A0A2K9LRZ6</accession>
<dbReference type="Pfam" id="PF00844">
    <property type="entry name" value="Gemini_coat"/>
    <property type="match status" value="1"/>
</dbReference>
<dbReference type="GO" id="GO:0005198">
    <property type="term" value="F:structural molecule activity"/>
    <property type="evidence" value="ECO:0007669"/>
    <property type="project" value="InterPro"/>
</dbReference>
<dbReference type="InterPro" id="IPR000263">
    <property type="entry name" value="GV_A/BR1_coat"/>
</dbReference>
<evidence type="ECO:0000256" key="2">
    <source>
        <dbReference type="ARBA" id="ARBA00022561"/>
    </source>
</evidence>
<dbReference type="SUPFAM" id="SSF88650">
    <property type="entry name" value="Satellite viruses"/>
    <property type="match status" value="1"/>
</dbReference>
<keyword evidence="2" id="KW-0167">Capsid protein</keyword>
<protein>
    <submittedName>
        <fullName evidence="4">Capsid</fullName>
    </submittedName>
</protein>
<evidence type="ECO:0000256" key="3">
    <source>
        <dbReference type="ARBA" id="ARBA00022844"/>
    </source>
</evidence>
<dbReference type="GO" id="GO:0019028">
    <property type="term" value="C:viral capsid"/>
    <property type="evidence" value="ECO:0007669"/>
    <property type="project" value="UniProtKB-KW"/>
</dbReference>
<name>A0A2K9LRZ6_9VIRU</name>
<keyword evidence="3" id="KW-0946">Virion</keyword>
<evidence type="ECO:0000313" key="4">
    <source>
        <dbReference type="EMBL" id="AUM61633.1"/>
    </source>
</evidence>
<dbReference type="EMBL" id="KY487780">
    <property type="protein sequence ID" value="AUM61633.1"/>
    <property type="molecule type" value="Genomic_DNA"/>
</dbReference>
<dbReference type="InterPro" id="IPR029053">
    <property type="entry name" value="Viral_coat"/>
</dbReference>
<organism evidence="4">
    <name type="scientific">uncultured virus</name>
    <dbReference type="NCBI Taxonomy" id="340016"/>
    <lineage>
        <taxon>Viruses</taxon>
        <taxon>environmental samples</taxon>
    </lineage>
</organism>
<proteinExistence type="predicted"/>
<sequence>MSSRKYSPFPSWTTLANTSNAKWQAKQAASRAAARSAVVAATRANYVPARLPIVLPVRQNTVRTSSTEVKSFDVAVTASAGLPGIASVTAAEPSTAFVGLTELNCIRQGSTFYNRIGSKLQIQSIRVSFDLTTTSAASAFAYTARYILIYDRQPNGAFPAIADILGINDSGVSAAQPYASINIANRSRFSVIRDKVVEFDTAKNIISHVDEFCPFKCDVEYKANAGNIGDISTGAVYLLCFNGGGLGSPTPIISNIISRIRYLD</sequence>
<comment type="subcellular location">
    <subcellularLocation>
        <location evidence="1">Virion</location>
    </subcellularLocation>
</comment>